<dbReference type="PROSITE" id="PS51192">
    <property type="entry name" value="HELICASE_ATP_BIND_1"/>
    <property type="match status" value="1"/>
</dbReference>
<dbReference type="GO" id="GO:0003676">
    <property type="term" value="F:nucleic acid binding"/>
    <property type="evidence" value="ECO:0007669"/>
    <property type="project" value="InterPro"/>
</dbReference>
<evidence type="ECO:0000256" key="6">
    <source>
        <dbReference type="RuleBase" id="RU000492"/>
    </source>
</evidence>
<sequence>MSKAPTNYNWASSRRRYEWKDEYEQQGFVPRDEALEMELFGVENHVHADINFAKYDTIPVRVIGENPPSNFENVQSVESITYTDTLIYGLMMPTFTLRHSISIVTAGRDLMACAQTGSGKTAAFLIPTCSALFYQAKNLITRPNPSNSHRFAARPLALIMAPTRELCSQIFDESRRFCYYSMLRPCCIYGGAGVNEQLNHLMQGCDILIATPGRLLDFVDRGKIDLSNVRYLVLDEADRMLDIGFERDMRTIIESKGMNRDRCTLLYSATFPRAIQTLARNFLKQDYLFLKVGRVLWVEEPEKPTKLKELLIYTPPCRTLVFVETKRRADTLDQYLHQNNFPCTSIHEGRNQGEREDALLAFKSGYCPILIATSVASRGIGIKNVMHVVNYDMAPVSMSVFIVLVVLLVLATLVLRPHFLMVRVPRLPRI</sequence>
<keyword evidence="11" id="KW-1185">Reference proteome</keyword>
<dbReference type="InterPro" id="IPR000629">
    <property type="entry name" value="RNA-helicase_DEAD-box_CS"/>
</dbReference>
<evidence type="ECO:0000256" key="1">
    <source>
        <dbReference type="ARBA" id="ARBA00012552"/>
    </source>
</evidence>
<evidence type="ECO:0000256" key="5">
    <source>
        <dbReference type="ARBA" id="ARBA00022840"/>
    </source>
</evidence>
<evidence type="ECO:0000256" key="2">
    <source>
        <dbReference type="ARBA" id="ARBA00022741"/>
    </source>
</evidence>
<dbReference type="EMBL" id="PJQL01002591">
    <property type="protein sequence ID" value="RCH83663.1"/>
    <property type="molecule type" value="Genomic_DNA"/>
</dbReference>
<keyword evidence="3 6" id="KW-0378">Hydrolase</keyword>
<dbReference type="SUPFAM" id="SSF52540">
    <property type="entry name" value="P-loop containing nucleoside triphosphate hydrolases"/>
    <property type="match status" value="2"/>
</dbReference>
<evidence type="ECO:0000313" key="11">
    <source>
        <dbReference type="Proteomes" id="UP000252139"/>
    </source>
</evidence>
<dbReference type="Proteomes" id="UP000252139">
    <property type="component" value="Unassembled WGS sequence"/>
</dbReference>
<dbReference type="Pfam" id="PF00270">
    <property type="entry name" value="DEAD"/>
    <property type="match status" value="1"/>
</dbReference>
<dbReference type="GO" id="GO:0005524">
    <property type="term" value="F:ATP binding"/>
    <property type="evidence" value="ECO:0007669"/>
    <property type="project" value="UniProtKB-KW"/>
</dbReference>
<proteinExistence type="inferred from homology"/>
<dbReference type="Pfam" id="PF00271">
    <property type="entry name" value="Helicase_C"/>
    <property type="match status" value="1"/>
</dbReference>
<keyword evidence="7" id="KW-0472">Membrane</keyword>
<dbReference type="PANTHER" id="PTHR47958">
    <property type="entry name" value="ATP-DEPENDENT RNA HELICASE DBP3"/>
    <property type="match status" value="1"/>
</dbReference>
<comment type="similarity">
    <text evidence="6">Belongs to the DEAD box helicase family.</text>
</comment>
<dbReference type="Gene3D" id="3.40.50.300">
    <property type="entry name" value="P-loop containing nucleotide triphosphate hydrolases"/>
    <property type="match status" value="2"/>
</dbReference>
<evidence type="ECO:0000256" key="4">
    <source>
        <dbReference type="ARBA" id="ARBA00022806"/>
    </source>
</evidence>
<dbReference type="InterPro" id="IPR001650">
    <property type="entry name" value="Helicase_C-like"/>
</dbReference>
<dbReference type="SMART" id="SM00490">
    <property type="entry name" value="HELICc"/>
    <property type="match status" value="1"/>
</dbReference>
<dbReference type="CDD" id="cd18787">
    <property type="entry name" value="SF2_C_DEAD"/>
    <property type="match status" value="1"/>
</dbReference>
<evidence type="ECO:0000259" key="9">
    <source>
        <dbReference type="PROSITE" id="PS51194"/>
    </source>
</evidence>
<dbReference type="PROSITE" id="PS51194">
    <property type="entry name" value="HELICASE_CTER"/>
    <property type="match status" value="1"/>
</dbReference>
<keyword evidence="5 6" id="KW-0067">ATP-binding</keyword>
<keyword evidence="7" id="KW-1133">Transmembrane helix</keyword>
<keyword evidence="7" id="KW-0812">Transmembrane</keyword>
<evidence type="ECO:0000256" key="3">
    <source>
        <dbReference type="ARBA" id="ARBA00022801"/>
    </source>
</evidence>
<dbReference type="GO" id="GO:0016787">
    <property type="term" value="F:hydrolase activity"/>
    <property type="evidence" value="ECO:0007669"/>
    <property type="project" value="UniProtKB-KW"/>
</dbReference>
<dbReference type="OrthoDB" id="196131at2759"/>
<reference evidence="10 11" key="1">
    <citation type="journal article" date="2018" name="G3 (Bethesda)">
        <title>Phylogenetic and Phylogenomic Definition of Rhizopus Species.</title>
        <authorList>
            <person name="Gryganskyi A.P."/>
            <person name="Golan J."/>
            <person name="Dolatabadi S."/>
            <person name="Mondo S."/>
            <person name="Robb S."/>
            <person name="Idnurm A."/>
            <person name="Muszewska A."/>
            <person name="Steczkiewicz K."/>
            <person name="Masonjones S."/>
            <person name="Liao H.L."/>
            <person name="Gajdeczka M.T."/>
            <person name="Anike F."/>
            <person name="Vuek A."/>
            <person name="Anishchenko I.M."/>
            <person name="Voigt K."/>
            <person name="de Hoog G.S."/>
            <person name="Smith M.E."/>
            <person name="Heitman J."/>
            <person name="Vilgalys R."/>
            <person name="Stajich J.E."/>
        </authorList>
    </citation>
    <scope>NUCLEOTIDE SEQUENCE [LARGE SCALE GENOMIC DNA]</scope>
    <source>
        <strain evidence="10 11">CBS 357.93</strain>
    </source>
</reference>
<dbReference type="InterPro" id="IPR014001">
    <property type="entry name" value="Helicase_ATP-bd"/>
</dbReference>
<dbReference type="EC" id="3.6.4.13" evidence="1"/>
<evidence type="ECO:0000313" key="10">
    <source>
        <dbReference type="EMBL" id="RCH83663.1"/>
    </source>
</evidence>
<dbReference type="PROSITE" id="PS00039">
    <property type="entry name" value="DEAD_ATP_HELICASE"/>
    <property type="match status" value="1"/>
</dbReference>
<gene>
    <name evidence="10" type="ORF">CU097_002286</name>
</gene>
<dbReference type="InterPro" id="IPR011545">
    <property type="entry name" value="DEAD/DEAH_box_helicase_dom"/>
</dbReference>
<comment type="caution">
    <text evidence="10">The sequence shown here is derived from an EMBL/GenBank/DDBJ whole genome shotgun (WGS) entry which is preliminary data.</text>
</comment>
<dbReference type="AlphaFoldDB" id="A0A367J144"/>
<dbReference type="SMART" id="SM00487">
    <property type="entry name" value="DEXDc"/>
    <property type="match status" value="1"/>
</dbReference>
<evidence type="ECO:0000259" key="8">
    <source>
        <dbReference type="PROSITE" id="PS51192"/>
    </source>
</evidence>
<feature type="domain" description="Helicase ATP-binding" evidence="8">
    <location>
        <begin position="101"/>
        <end position="289"/>
    </location>
</feature>
<keyword evidence="4 6" id="KW-0347">Helicase</keyword>
<organism evidence="10 11">
    <name type="scientific">Rhizopus azygosporus</name>
    <name type="common">Rhizopus microsporus var. azygosporus</name>
    <dbReference type="NCBI Taxonomy" id="86630"/>
    <lineage>
        <taxon>Eukaryota</taxon>
        <taxon>Fungi</taxon>
        <taxon>Fungi incertae sedis</taxon>
        <taxon>Mucoromycota</taxon>
        <taxon>Mucoromycotina</taxon>
        <taxon>Mucoromycetes</taxon>
        <taxon>Mucorales</taxon>
        <taxon>Mucorineae</taxon>
        <taxon>Rhizopodaceae</taxon>
        <taxon>Rhizopus</taxon>
    </lineage>
</organism>
<name>A0A367J144_RHIAZ</name>
<accession>A0A367J144</accession>
<dbReference type="STRING" id="86630.A0A367J144"/>
<dbReference type="GO" id="GO:0003724">
    <property type="term" value="F:RNA helicase activity"/>
    <property type="evidence" value="ECO:0007669"/>
    <property type="project" value="UniProtKB-EC"/>
</dbReference>
<dbReference type="InterPro" id="IPR027417">
    <property type="entry name" value="P-loop_NTPase"/>
</dbReference>
<keyword evidence="2 6" id="KW-0547">Nucleotide-binding</keyword>
<evidence type="ECO:0000256" key="7">
    <source>
        <dbReference type="SAM" id="Phobius"/>
    </source>
</evidence>
<feature type="transmembrane region" description="Helical" evidence="7">
    <location>
        <begin position="393"/>
        <end position="415"/>
    </location>
</feature>
<feature type="domain" description="Helicase C-terminal" evidence="9">
    <location>
        <begin position="306"/>
        <end position="430"/>
    </location>
</feature>
<protein>
    <recommendedName>
        <fullName evidence="1">RNA helicase</fullName>
        <ecNumber evidence="1">3.6.4.13</ecNumber>
    </recommendedName>
</protein>